<evidence type="ECO:0000313" key="2">
    <source>
        <dbReference type="EMBL" id="KAF3844884.1"/>
    </source>
</evidence>
<dbReference type="EMBL" id="JAAKFY010000015">
    <property type="protein sequence ID" value="KAF3844884.1"/>
    <property type="molecule type" value="Genomic_DNA"/>
</dbReference>
<keyword evidence="3" id="KW-1185">Reference proteome</keyword>
<reference evidence="2 3" key="1">
    <citation type="submission" date="2020-03" db="EMBL/GenBank/DDBJ databases">
        <title>Dissostichus mawsoni Genome sequencing and assembly.</title>
        <authorList>
            <person name="Park H."/>
        </authorList>
    </citation>
    <scope>NUCLEOTIDE SEQUENCE [LARGE SCALE GENOMIC DNA]</scope>
    <source>
        <strain evidence="2">DM0001</strain>
        <tissue evidence="2">Muscle</tissue>
    </source>
</reference>
<comment type="caution">
    <text evidence="2">The sequence shown here is derived from an EMBL/GenBank/DDBJ whole genome shotgun (WGS) entry which is preliminary data.</text>
</comment>
<protein>
    <submittedName>
        <fullName evidence="2">Uncharacterized protein</fullName>
    </submittedName>
</protein>
<accession>A0A7J5Y624</accession>
<evidence type="ECO:0000313" key="3">
    <source>
        <dbReference type="Proteomes" id="UP000518266"/>
    </source>
</evidence>
<dbReference type="AlphaFoldDB" id="A0A7J5Y624"/>
<gene>
    <name evidence="2" type="ORF">F7725_008047</name>
</gene>
<name>A0A7J5Y624_DISMA</name>
<evidence type="ECO:0000256" key="1">
    <source>
        <dbReference type="SAM" id="MobiDB-lite"/>
    </source>
</evidence>
<proteinExistence type="predicted"/>
<feature type="region of interest" description="Disordered" evidence="1">
    <location>
        <begin position="1"/>
        <end position="26"/>
    </location>
</feature>
<organism evidence="2 3">
    <name type="scientific">Dissostichus mawsoni</name>
    <name type="common">Antarctic cod</name>
    <dbReference type="NCBI Taxonomy" id="36200"/>
    <lineage>
        <taxon>Eukaryota</taxon>
        <taxon>Metazoa</taxon>
        <taxon>Chordata</taxon>
        <taxon>Craniata</taxon>
        <taxon>Vertebrata</taxon>
        <taxon>Euteleostomi</taxon>
        <taxon>Actinopterygii</taxon>
        <taxon>Neopterygii</taxon>
        <taxon>Teleostei</taxon>
        <taxon>Neoteleostei</taxon>
        <taxon>Acanthomorphata</taxon>
        <taxon>Eupercaria</taxon>
        <taxon>Perciformes</taxon>
        <taxon>Notothenioidei</taxon>
        <taxon>Nototheniidae</taxon>
        <taxon>Dissostichus</taxon>
    </lineage>
</organism>
<dbReference type="Proteomes" id="UP000518266">
    <property type="component" value="Unassembled WGS sequence"/>
</dbReference>
<sequence>MNEVKHTVSSQVKLQRRERERKQSVQQQLLTSAQQFPHAQVADDEPHDGGLVQAGADAVGQGQLLGQLVENLRLLPTPAPRCIPGLLLPPVRAHPAGDRRLSDWLGAGHGLLCLSLGAQSSYSATPIILTFMSLGERIHREENENANTEKHTQTQTQ</sequence>